<feature type="compositionally biased region" description="Low complexity" evidence="1">
    <location>
        <begin position="289"/>
        <end position="301"/>
    </location>
</feature>
<comment type="caution">
    <text evidence="2">The sequence shown here is derived from an EMBL/GenBank/DDBJ whole genome shotgun (WGS) entry which is preliminary data.</text>
</comment>
<dbReference type="Proteomes" id="UP000799536">
    <property type="component" value="Unassembled WGS sequence"/>
</dbReference>
<feature type="compositionally biased region" description="Polar residues" evidence="1">
    <location>
        <begin position="64"/>
        <end position="82"/>
    </location>
</feature>
<dbReference type="EMBL" id="ML994204">
    <property type="protein sequence ID" value="KAF2197737.1"/>
    <property type="molecule type" value="Genomic_DNA"/>
</dbReference>
<evidence type="ECO:0000313" key="3">
    <source>
        <dbReference type="Proteomes" id="UP000799536"/>
    </source>
</evidence>
<evidence type="ECO:0000313" key="2">
    <source>
        <dbReference type="EMBL" id="KAF2197737.1"/>
    </source>
</evidence>
<name>A0A9P4MP97_9PLEO</name>
<feature type="region of interest" description="Disordered" evidence="1">
    <location>
        <begin position="19"/>
        <end position="84"/>
    </location>
</feature>
<protein>
    <submittedName>
        <fullName evidence="2">Uncharacterized protein</fullName>
    </submittedName>
</protein>
<organism evidence="2 3">
    <name type="scientific">Delitschia confertaspora ATCC 74209</name>
    <dbReference type="NCBI Taxonomy" id="1513339"/>
    <lineage>
        <taxon>Eukaryota</taxon>
        <taxon>Fungi</taxon>
        <taxon>Dikarya</taxon>
        <taxon>Ascomycota</taxon>
        <taxon>Pezizomycotina</taxon>
        <taxon>Dothideomycetes</taxon>
        <taxon>Pleosporomycetidae</taxon>
        <taxon>Pleosporales</taxon>
        <taxon>Delitschiaceae</taxon>
        <taxon>Delitschia</taxon>
    </lineage>
</organism>
<sequence>MLSVSFLSTVIDISTSNWRASQAPEAEKDEMTVDDGADQNAGLADLDSAASIQSDNWDEKDTSRGGSQEKQYPQQEVLSSPVSVLRRPLLDAPARTYYDTSHDEGYAGSLEKQSIQPLGGGTLQGEDLHLQEGYAMLPRLLLKMPTRMISGNLPNKTWWKMQQKLQTVPEEAELSQDEAVEMAGLNRLLHKLPSHPIPSLQAGLASEELRLQLALKMSIQNYGKETQLQQEDHDGSMEVMREPSRPLPPLPTDASPDTSRKNEKAQKLGLCGYGRQLYSEENDMGEGRTGSSPRPTSTPTRAQSDRVTIQDYELGLDSDTEEKEKMQHEMPTNKIDDEDANWKVITSLLSPPADKSNDEETIKDYGRNPYREAVHFKIRAEPGAEYTLDLSKLPKIPYSAPVVPAQFGISAGDTDEDVSPSSPEFPSPYTRLHLPQHGSGVKIFSSCKASEGQSGTSAVRTEGGAAMRQVEASIHQEGPAVTEGEAVMTQGDAEYQTGEQRTGPILGYLQYRNSLAEGKPGCATQ</sequence>
<accession>A0A9P4MP97</accession>
<proteinExistence type="predicted"/>
<keyword evidence="3" id="KW-1185">Reference proteome</keyword>
<dbReference type="AlphaFoldDB" id="A0A9P4MP97"/>
<gene>
    <name evidence="2" type="ORF">GQ43DRAFT_466184</name>
</gene>
<evidence type="ECO:0000256" key="1">
    <source>
        <dbReference type="SAM" id="MobiDB-lite"/>
    </source>
</evidence>
<feature type="region of interest" description="Disordered" evidence="1">
    <location>
        <begin position="227"/>
        <end position="307"/>
    </location>
</feature>
<reference evidence="2" key="1">
    <citation type="journal article" date="2020" name="Stud. Mycol.">
        <title>101 Dothideomycetes genomes: a test case for predicting lifestyles and emergence of pathogens.</title>
        <authorList>
            <person name="Haridas S."/>
            <person name="Albert R."/>
            <person name="Binder M."/>
            <person name="Bloem J."/>
            <person name="Labutti K."/>
            <person name="Salamov A."/>
            <person name="Andreopoulos B."/>
            <person name="Baker S."/>
            <person name="Barry K."/>
            <person name="Bills G."/>
            <person name="Bluhm B."/>
            <person name="Cannon C."/>
            <person name="Castanera R."/>
            <person name="Culley D."/>
            <person name="Daum C."/>
            <person name="Ezra D."/>
            <person name="Gonzalez J."/>
            <person name="Henrissat B."/>
            <person name="Kuo A."/>
            <person name="Liang C."/>
            <person name="Lipzen A."/>
            <person name="Lutzoni F."/>
            <person name="Magnuson J."/>
            <person name="Mondo S."/>
            <person name="Nolan M."/>
            <person name="Ohm R."/>
            <person name="Pangilinan J."/>
            <person name="Park H.-J."/>
            <person name="Ramirez L."/>
            <person name="Alfaro M."/>
            <person name="Sun H."/>
            <person name="Tritt A."/>
            <person name="Yoshinaga Y."/>
            <person name="Zwiers L.-H."/>
            <person name="Turgeon B."/>
            <person name="Goodwin S."/>
            <person name="Spatafora J."/>
            <person name="Crous P."/>
            <person name="Grigoriev I."/>
        </authorList>
    </citation>
    <scope>NUCLEOTIDE SEQUENCE</scope>
    <source>
        <strain evidence="2">ATCC 74209</strain>
    </source>
</reference>
<feature type="compositionally biased region" description="Basic and acidic residues" evidence="1">
    <location>
        <begin position="230"/>
        <end position="244"/>
    </location>
</feature>